<dbReference type="Proteomes" id="UP001178507">
    <property type="component" value="Unassembled WGS sequence"/>
</dbReference>
<evidence type="ECO:0000256" key="2">
    <source>
        <dbReference type="SAM" id="Phobius"/>
    </source>
</evidence>
<feature type="compositionally biased region" description="Basic and acidic residues" evidence="1">
    <location>
        <begin position="526"/>
        <end position="539"/>
    </location>
</feature>
<reference evidence="4" key="1">
    <citation type="submission" date="2023-08" db="EMBL/GenBank/DDBJ databases">
        <authorList>
            <person name="Chen Y."/>
            <person name="Shah S."/>
            <person name="Dougan E. K."/>
            <person name="Thang M."/>
            <person name="Chan C."/>
        </authorList>
    </citation>
    <scope>NUCLEOTIDE SEQUENCE</scope>
</reference>
<keyword evidence="5" id="KW-1185">Reference proteome</keyword>
<feature type="transmembrane region" description="Helical" evidence="2">
    <location>
        <begin position="1104"/>
        <end position="1120"/>
    </location>
</feature>
<keyword evidence="2" id="KW-0472">Membrane</keyword>
<dbReference type="InterPro" id="IPR000182">
    <property type="entry name" value="GNAT_dom"/>
</dbReference>
<gene>
    <name evidence="4" type="ORF">EVOR1521_LOCUS19771</name>
</gene>
<keyword evidence="2" id="KW-0812">Transmembrane</keyword>
<feature type="transmembrane region" description="Helical" evidence="2">
    <location>
        <begin position="815"/>
        <end position="834"/>
    </location>
</feature>
<feature type="compositionally biased region" description="Low complexity" evidence="1">
    <location>
        <begin position="378"/>
        <end position="388"/>
    </location>
</feature>
<feature type="compositionally biased region" description="Pro residues" evidence="1">
    <location>
        <begin position="280"/>
        <end position="292"/>
    </location>
</feature>
<feature type="transmembrane region" description="Helical" evidence="2">
    <location>
        <begin position="1019"/>
        <end position="1043"/>
    </location>
</feature>
<protein>
    <recommendedName>
        <fullName evidence="3">N-acetyltransferase domain-containing protein</fullName>
    </recommendedName>
</protein>
<feature type="transmembrane region" description="Helical" evidence="2">
    <location>
        <begin position="988"/>
        <end position="1007"/>
    </location>
</feature>
<feature type="compositionally biased region" description="Low complexity" evidence="1">
    <location>
        <begin position="395"/>
        <end position="405"/>
    </location>
</feature>
<evidence type="ECO:0000256" key="1">
    <source>
        <dbReference type="SAM" id="MobiDB-lite"/>
    </source>
</evidence>
<dbReference type="GO" id="GO:0016747">
    <property type="term" value="F:acyltransferase activity, transferring groups other than amino-acyl groups"/>
    <property type="evidence" value="ECO:0007669"/>
    <property type="project" value="InterPro"/>
</dbReference>
<organism evidence="4 5">
    <name type="scientific">Effrenium voratum</name>
    <dbReference type="NCBI Taxonomy" id="2562239"/>
    <lineage>
        <taxon>Eukaryota</taxon>
        <taxon>Sar</taxon>
        <taxon>Alveolata</taxon>
        <taxon>Dinophyceae</taxon>
        <taxon>Suessiales</taxon>
        <taxon>Symbiodiniaceae</taxon>
        <taxon>Effrenium</taxon>
    </lineage>
</organism>
<dbReference type="InterPro" id="IPR016181">
    <property type="entry name" value="Acyl_CoA_acyltransferase"/>
</dbReference>
<evidence type="ECO:0000313" key="5">
    <source>
        <dbReference type="Proteomes" id="UP001178507"/>
    </source>
</evidence>
<comment type="caution">
    <text evidence="4">The sequence shown here is derived from an EMBL/GenBank/DDBJ whole genome shotgun (WGS) entry which is preliminary data.</text>
</comment>
<feature type="region of interest" description="Disordered" evidence="1">
    <location>
        <begin position="38"/>
        <end position="58"/>
    </location>
</feature>
<evidence type="ECO:0000259" key="3">
    <source>
        <dbReference type="PROSITE" id="PS51186"/>
    </source>
</evidence>
<dbReference type="Gene3D" id="3.40.630.30">
    <property type="match status" value="1"/>
</dbReference>
<feature type="domain" description="N-acetyltransferase" evidence="3">
    <location>
        <begin position="69"/>
        <end position="221"/>
    </location>
</feature>
<proteinExistence type="predicted"/>
<evidence type="ECO:0000313" key="4">
    <source>
        <dbReference type="EMBL" id="CAJ1395319.1"/>
    </source>
</evidence>
<feature type="region of interest" description="Disordered" evidence="1">
    <location>
        <begin position="280"/>
        <end position="425"/>
    </location>
</feature>
<feature type="region of interest" description="Disordered" evidence="1">
    <location>
        <begin position="524"/>
        <end position="551"/>
    </location>
</feature>
<feature type="region of interest" description="Disordered" evidence="1">
    <location>
        <begin position="703"/>
        <end position="723"/>
    </location>
</feature>
<dbReference type="PROSITE" id="PS51186">
    <property type="entry name" value="GNAT"/>
    <property type="match status" value="1"/>
</dbReference>
<keyword evidence="2" id="KW-1133">Transmembrane helix</keyword>
<dbReference type="SUPFAM" id="SSF55729">
    <property type="entry name" value="Acyl-CoA N-acyltransferases (Nat)"/>
    <property type="match status" value="1"/>
</dbReference>
<dbReference type="AlphaFoldDB" id="A0AA36IYS4"/>
<dbReference type="EMBL" id="CAUJNA010003124">
    <property type="protein sequence ID" value="CAJ1395319.1"/>
    <property type="molecule type" value="Genomic_DNA"/>
</dbReference>
<sequence>MWLGIDPNGLALISELKREATLTPELLKLQTQVNGRVQPSAPAQEKEQLPKPGTLPTPAVQEHKQFSLVEVSSEEGRQAALKCHMGTGTFVREEGFVKERLWNFEVHRCRSFLLTSDQACLAAVTLRVNPYIGWRKSWVQVANMSAAQERRGYGRMLFRAVEELLLREGVDVLALYPAPNGKAPKFWSAMGFHEADGSFLPPEELVPFNHGGPLWPEVTGATPLARFEKRIAAADAVRRSPSELRFGDLIGKNRPHIWQEEMWRPNGCVNMAAVNLDVLPPPITSPPPPKATPQPKVKAERAPKPLPPRRQQPPRACKPVREEPPKPTPQPKVKAERVMPPRRQQPPRACKREEPPAPPKRAAPAPTAPIERAKQRVAPSVTGAVAVAPAPPTGPRARAAARAPTQSLPAPPQTTPVQRTRAPRVQISAPELVTPQSLPKRKADALTPAPVCHTPVLGLLGSQSLLKRRRVQPVAEREKLAPYWTEDHPPLGLPGGHGARESCVEYRDGKSWAQVAHMSAVQALRASDRRSRGLERDSMGCDSMDPDEMDPMDMPTETDLGREMLATVTDLGPASTTSAQAVTLESIQERLDGLTQLSQHMFELQASLLASQQEVCASLLKPSRPAREPPLMSVVPGQVNELVPKEMGKESQRPSLLMAHRSDTIRSRVSGQRRSACHHVASMDDLEQQTASMLLKRSFSFNQKSDNASSSSEESELGSDDSCSTVKNPAITLGAALSTPVGDKRGVLAQCRRMSLDDLRANHDAVIAKTTPLDSTRAIGGQTEDDVAGALTGVAKLWLRLVGILDWPCARLGRLWQVLLLISLLSLSGCLFWFSLPGTFDPYMVLTTLCHALGVAGATLTLHTSGVQALLGPNALEDYARRVGFLRDWRRLSKWRLQQTCVPLGVMLLCRCLDLQTLESWEEFSAGVHSAVALSLGALSYTHLHLVAGLELAIDSFTINFYKELNIPQALEEWNVVQATMRQVSNKLSQSLAILGSTCGLSLLLLLERVLISPHDFQVGWHLLFFCGWLFCPVLLFLYAMLLAANVTAKASRVAPLVNSWTFEEGSSRWMDVERQYVVQYIQQSEAGFYMNGVRLHVSNVAKLGYYLGAFVFAVISRLWQ</sequence>
<name>A0AA36IYS4_9DINO</name>
<accession>A0AA36IYS4</accession>